<comment type="caution">
    <text evidence="4">The sequence shown here is derived from an EMBL/GenBank/DDBJ whole genome shotgun (WGS) entry which is preliminary data.</text>
</comment>
<accession>A0A139SNJ5</accession>
<evidence type="ECO:0000259" key="3">
    <source>
        <dbReference type="Pfam" id="PF25087"/>
    </source>
</evidence>
<dbReference type="InterPro" id="IPR056729">
    <property type="entry name" value="GMPPB_C"/>
</dbReference>
<evidence type="ECO:0000256" key="2">
    <source>
        <dbReference type="ARBA" id="ARBA00023315"/>
    </source>
</evidence>
<dbReference type="CDD" id="cd05636">
    <property type="entry name" value="LbH_G1P_TT_C_like"/>
    <property type="match status" value="1"/>
</dbReference>
<evidence type="ECO:0000313" key="4">
    <source>
        <dbReference type="EMBL" id="KXU36070.1"/>
    </source>
</evidence>
<dbReference type="GO" id="GO:0016779">
    <property type="term" value="F:nucleotidyltransferase activity"/>
    <property type="evidence" value="ECO:0007669"/>
    <property type="project" value="UniProtKB-ARBA"/>
</dbReference>
<keyword evidence="1" id="KW-0808">Transferase</keyword>
<dbReference type="InterPro" id="IPR050065">
    <property type="entry name" value="GlmU-like"/>
</dbReference>
<dbReference type="GO" id="GO:0016746">
    <property type="term" value="F:acyltransferase activity"/>
    <property type="evidence" value="ECO:0007669"/>
    <property type="project" value="UniProtKB-KW"/>
</dbReference>
<protein>
    <submittedName>
        <fullName evidence="4">UDP-N-acetylglucosamine diphosphorylase</fullName>
    </submittedName>
</protein>
<dbReference type="InterPro" id="IPR011004">
    <property type="entry name" value="Trimer_LpxA-like_sf"/>
</dbReference>
<dbReference type="Pfam" id="PF25087">
    <property type="entry name" value="GMPPB_C"/>
    <property type="match status" value="1"/>
</dbReference>
<dbReference type="AlphaFoldDB" id="A0A139SNJ5"/>
<gene>
    <name evidence="4" type="ORF">AXK12_04430</name>
</gene>
<evidence type="ECO:0000313" key="5">
    <source>
        <dbReference type="Proteomes" id="UP000071392"/>
    </source>
</evidence>
<feature type="domain" description="Mannose-1-phosphate guanyltransferase C-terminal" evidence="3">
    <location>
        <begin position="81"/>
        <end position="203"/>
    </location>
</feature>
<keyword evidence="5" id="KW-1185">Reference proteome</keyword>
<reference evidence="4 5" key="1">
    <citation type="submission" date="2016-02" db="EMBL/GenBank/DDBJ databases">
        <authorList>
            <person name="Wen L."/>
            <person name="He K."/>
            <person name="Yang H."/>
        </authorList>
    </citation>
    <scope>NUCLEOTIDE SEQUENCE [LARGE SCALE GENOMIC DNA]</scope>
    <source>
        <strain evidence="4 5">CV41</strain>
    </source>
</reference>
<keyword evidence="2" id="KW-0012">Acyltransferase</keyword>
<name>A0A139SNJ5_9BACT</name>
<dbReference type="STRING" id="1548208.AXK12_04430"/>
<evidence type="ECO:0000256" key="1">
    <source>
        <dbReference type="ARBA" id="ARBA00022679"/>
    </source>
</evidence>
<dbReference type="Gene3D" id="2.160.10.10">
    <property type="entry name" value="Hexapeptide repeat proteins"/>
    <property type="match status" value="1"/>
</dbReference>
<dbReference type="PANTHER" id="PTHR43584:SF8">
    <property type="entry name" value="N-ACETYLMURAMATE ALPHA-1-PHOSPHATE URIDYLYLTRANSFERASE"/>
    <property type="match status" value="1"/>
</dbReference>
<organism evidence="4 5">
    <name type="scientific">Cephaloticoccus capnophilus</name>
    <dbReference type="NCBI Taxonomy" id="1548208"/>
    <lineage>
        <taxon>Bacteria</taxon>
        <taxon>Pseudomonadati</taxon>
        <taxon>Verrucomicrobiota</taxon>
        <taxon>Opitutia</taxon>
        <taxon>Opitutales</taxon>
        <taxon>Opitutaceae</taxon>
        <taxon>Cephaloticoccus</taxon>
    </lineage>
</organism>
<dbReference type="PANTHER" id="PTHR43584">
    <property type="entry name" value="NUCLEOTIDYL TRANSFERASE"/>
    <property type="match status" value="1"/>
</dbReference>
<dbReference type="RefSeq" id="WP_068711615.1">
    <property type="nucleotide sequence ID" value="NZ_LSZP01000032.1"/>
</dbReference>
<sequence length="234" mass="24926">MHAADFFALPESLSCFTPHFAAEAAPWEWLRQIGPALAVAQQQTQRLSPSLPPAEIPSGVHIEGWVHLDPSVKLPAYATLIGPLWIGAGTEIRPGAYLRGNVIVGAGCVLGNACEFKNALLLDRVQVPHFSYVGDSVLGNRTHLGAGVVCSNLRLDQAEIAVDVGEQVVMTGLRKFGAILGDEAEVGCNAVLMPGTVLGRRSVVMPLTPFGGVLEADTSARCRPTISRRVVCRR</sequence>
<dbReference type="OrthoDB" id="9779868at2"/>
<dbReference type="Proteomes" id="UP000071392">
    <property type="component" value="Unassembled WGS sequence"/>
</dbReference>
<dbReference type="EMBL" id="LSZP01000032">
    <property type="protein sequence ID" value="KXU36070.1"/>
    <property type="molecule type" value="Genomic_DNA"/>
</dbReference>
<dbReference type="SUPFAM" id="SSF51161">
    <property type="entry name" value="Trimeric LpxA-like enzymes"/>
    <property type="match status" value="1"/>
</dbReference>
<proteinExistence type="predicted"/>